<gene>
    <name evidence="2" type="ORF">SPSYN_02623</name>
</gene>
<feature type="transmembrane region" description="Helical" evidence="1">
    <location>
        <begin position="84"/>
        <end position="106"/>
    </location>
</feature>
<feature type="transmembrane region" description="Helical" evidence="1">
    <location>
        <begin position="164"/>
        <end position="185"/>
    </location>
</feature>
<sequence length="480" mass="52953">MNNFSKSILNILHGAAGAFQKFPAAIACALAFAIVTMIRIQLDWPQQEAYNFLFNCLHWAFALGSIFSLAAITGAQSRYNKSGALLLANLLGLVAAAVTFLTLYLFGGTDPAQTEYRYILLSGLAASRVSVAILISFIAFISLAAYPKDQSDIARSLFMTIKAFFIALLYGTVLMSGVSGVAGAIEALLYQGMSEKVYLYIGTIAGFLAFTIFIGYFPDFRKGQFDEHRQAAQKQPRFVKILCEYILIPIVLALTVVLLLWAVKTILSGMRVSFIQLSSIATAYTFSGILLHVLVTHYETWLSKFYRRFYPIAALVILAFEAWALLTQLQKVSLQIDSYSFIIIWIIALASAVLLFFWQAKAHLPIAVLTCIMAVISVLPVVGYHALPVTAQVNRLETLLVNQGMLKDNQLIPAAEKPEAAVRESITDAVNYLAYAEDTKLPVWLIENSPKAISSRTNSASNKPGRNPKNLTPVIIWRHP</sequence>
<evidence type="ECO:0000313" key="3">
    <source>
        <dbReference type="Proteomes" id="UP000798488"/>
    </source>
</evidence>
<dbReference type="RefSeq" id="WP_243153051.1">
    <property type="nucleotide sequence ID" value="NZ_LSRS01000006.1"/>
</dbReference>
<feature type="transmembrane region" description="Helical" evidence="1">
    <location>
        <begin position="197"/>
        <end position="217"/>
    </location>
</feature>
<dbReference type="Proteomes" id="UP000798488">
    <property type="component" value="Unassembled WGS sequence"/>
</dbReference>
<dbReference type="EMBL" id="LSRS01000006">
    <property type="protein sequence ID" value="KAF1084219.1"/>
    <property type="molecule type" value="Genomic_DNA"/>
</dbReference>
<evidence type="ECO:0000256" key="1">
    <source>
        <dbReference type="SAM" id="Phobius"/>
    </source>
</evidence>
<keyword evidence="3" id="KW-1185">Reference proteome</keyword>
<comment type="caution">
    <text evidence="2">The sequence shown here is derived from an EMBL/GenBank/DDBJ whole genome shotgun (WGS) entry which is preliminary data.</text>
</comment>
<organism evidence="2 3">
    <name type="scientific">Sporotomaculum syntrophicum</name>
    <dbReference type="NCBI Taxonomy" id="182264"/>
    <lineage>
        <taxon>Bacteria</taxon>
        <taxon>Bacillati</taxon>
        <taxon>Bacillota</taxon>
        <taxon>Clostridia</taxon>
        <taxon>Eubacteriales</taxon>
        <taxon>Desulfallaceae</taxon>
        <taxon>Sporotomaculum</taxon>
    </lineage>
</organism>
<keyword evidence="1" id="KW-1133">Transmembrane helix</keyword>
<feature type="transmembrane region" description="Helical" evidence="1">
    <location>
        <begin position="338"/>
        <end position="357"/>
    </location>
</feature>
<reference evidence="2" key="1">
    <citation type="submission" date="2016-02" db="EMBL/GenBank/DDBJ databases">
        <title>Draft Genome Sequence of Sporotomaculum syntrophicum Strain FB, a Syntrophic Benzoate Degrader.</title>
        <authorList>
            <person name="Nobu M.K."/>
            <person name="Narihiro T."/>
            <person name="Qiu Y.-L."/>
            <person name="Ohashi A."/>
            <person name="Liu W.-T."/>
            <person name="Yuji S."/>
        </authorList>
    </citation>
    <scope>NUCLEOTIDE SEQUENCE</scope>
    <source>
        <strain evidence="2">FB</strain>
    </source>
</reference>
<feature type="transmembrane region" description="Helical" evidence="1">
    <location>
        <begin position="309"/>
        <end position="326"/>
    </location>
</feature>
<keyword evidence="1" id="KW-0812">Transmembrane</keyword>
<feature type="transmembrane region" description="Helical" evidence="1">
    <location>
        <begin position="118"/>
        <end position="143"/>
    </location>
</feature>
<protein>
    <recommendedName>
        <fullName evidence="4">DUF4153 domain-containing protein</fullName>
    </recommendedName>
</protein>
<keyword evidence="1" id="KW-0472">Membrane</keyword>
<feature type="transmembrane region" description="Helical" evidence="1">
    <location>
        <begin position="52"/>
        <end position="72"/>
    </location>
</feature>
<feature type="transmembrane region" description="Helical" evidence="1">
    <location>
        <begin position="274"/>
        <end position="297"/>
    </location>
</feature>
<evidence type="ECO:0008006" key="4">
    <source>
        <dbReference type="Google" id="ProtNLM"/>
    </source>
</evidence>
<feature type="transmembrane region" description="Helical" evidence="1">
    <location>
        <begin position="21"/>
        <end position="40"/>
    </location>
</feature>
<evidence type="ECO:0000313" key="2">
    <source>
        <dbReference type="EMBL" id="KAF1084219.1"/>
    </source>
</evidence>
<proteinExistence type="predicted"/>
<feature type="transmembrane region" description="Helical" evidence="1">
    <location>
        <begin position="364"/>
        <end position="387"/>
    </location>
</feature>
<dbReference type="AlphaFoldDB" id="A0A9D2WMX1"/>
<name>A0A9D2WMX1_9FIRM</name>
<feature type="transmembrane region" description="Helical" evidence="1">
    <location>
        <begin position="238"/>
        <end position="262"/>
    </location>
</feature>
<accession>A0A9D2WMX1</accession>